<proteinExistence type="predicted"/>
<reference evidence="1 2" key="1">
    <citation type="journal article" date="2010" name="Nature">
        <title>Genome sequencing and analysis of the model grass Brachypodium distachyon.</title>
        <authorList>
            <consortium name="International Brachypodium Initiative"/>
        </authorList>
    </citation>
    <scope>NUCLEOTIDE SEQUENCE [LARGE SCALE GENOMIC DNA]</scope>
    <source>
        <strain evidence="1 2">Bd21</strain>
    </source>
</reference>
<dbReference type="InParanoid" id="A0A2K2CTQ7"/>
<dbReference type="EnsemblPlants" id="PNT65415">
    <property type="protein sequence ID" value="PNT65415"/>
    <property type="gene ID" value="BRADI_4g42112v3"/>
</dbReference>
<gene>
    <name evidence="1" type="ORF">BRADI_4g42112v3</name>
</gene>
<dbReference type="EMBL" id="CM000883">
    <property type="protein sequence ID" value="PNT65416.1"/>
    <property type="molecule type" value="Genomic_DNA"/>
</dbReference>
<dbReference type="Proteomes" id="UP000008810">
    <property type="component" value="Chromosome 4"/>
</dbReference>
<name>A0A2K2CTQ7_BRADI</name>
<dbReference type="AlphaFoldDB" id="A0A2K2CTQ7"/>
<dbReference type="EMBL" id="CM000883">
    <property type="protein sequence ID" value="PNT65415.1"/>
    <property type="molecule type" value="Genomic_DNA"/>
</dbReference>
<evidence type="ECO:0000313" key="2">
    <source>
        <dbReference type="EnsemblPlants" id="PNT65415"/>
    </source>
</evidence>
<keyword evidence="3" id="KW-1185">Reference proteome</keyword>
<accession>A0A2K2CTQ7</accession>
<dbReference type="EnsemblPlants" id="PNT65416">
    <property type="protein sequence ID" value="PNT65416"/>
    <property type="gene ID" value="BRADI_4g42112v3"/>
</dbReference>
<reference evidence="2" key="3">
    <citation type="submission" date="2018-08" db="UniProtKB">
        <authorList>
            <consortium name="EnsemblPlants"/>
        </authorList>
    </citation>
    <scope>IDENTIFICATION</scope>
    <source>
        <strain evidence="2">cv. Bd21</strain>
    </source>
</reference>
<protein>
    <submittedName>
        <fullName evidence="1 2">Uncharacterized protein</fullName>
    </submittedName>
</protein>
<sequence length="52" mass="5973">MSNRKCAKLQLIHKCNLSHVLVLEFQLRAFAMPFKGKCLIAYTLYVGCRTIT</sequence>
<organism evidence="1">
    <name type="scientific">Brachypodium distachyon</name>
    <name type="common">Purple false brome</name>
    <name type="synonym">Trachynia distachya</name>
    <dbReference type="NCBI Taxonomy" id="15368"/>
    <lineage>
        <taxon>Eukaryota</taxon>
        <taxon>Viridiplantae</taxon>
        <taxon>Streptophyta</taxon>
        <taxon>Embryophyta</taxon>
        <taxon>Tracheophyta</taxon>
        <taxon>Spermatophyta</taxon>
        <taxon>Magnoliopsida</taxon>
        <taxon>Liliopsida</taxon>
        <taxon>Poales</taxon>
        <taxon>Poaceae</taxon>
        <taxon>BOP clade</taxon>
        <taxon>Pooideae</taxon>
        <taxon>Stipodae</taxon>
        <taxon>Brachypodieae</taxon>
        <taxon>Brachypodium</taxon>
    </lineage>
</organism>
<dbReference type="Gramene" id="PNT65416">
    <property type="protein sequence ID" value="PNT65416"/>
    <property type="gene ID" value="BRADI_4g42112v3"/>
</dbReference>
<evidence type="ECO:0000313" key="3">
    <source>
        <dbReference type="Proteomes" id="UP000008810"/>
    </source>
</evidence>
<dbReference type="Gramene" id="PNT65415">
    <property type="protein sequence ID" value="PNT65415"/>
    <property type="gene ID" value="BRADI_4g42112v3"/>
</dbReference>
<evidence type="ECO:0000313" key="1">
    <source>
        <dbReference type="EMBL" id="PNT65415.1"/>
    </source>
</evidence>
<reference evidence="1" key="2">
    <citation type="submission" date="2017-06" db="EMBL/GenBank/DDBJ databases">
        <title>WGS assembly of Brachypodium distachyon.</title>
        <authorList>
            <consortium name="The International Brachypodium Initiative"/>
            <person name="Lucas S."/>
            <person name="Harmon-Smith M."/>
            <person name="Lail K."/>
            <person name="Tice H."/>
            <person name="Grimwood J."/>
            <person name="Bruce D."/>
            <person name="Barry K."/>
            <person name="Shu S."/>
            <person name="Lindquist E."/>
            <person name="Wang M."/>
            <person name="Pitluck S."/>
            <person name="Vogel J.P."/>
            <person name="Garvin D.F."/>
            <person name="Mockler T.C."/>
            <person name="Schmutz J."/>
            <person name="Rokhsar D."/>
            <person name="Bevan M.W."/>
        </authorList>
    </citation>
    <scope>NUCLEOTIDE SEQUENCE</scope>
    <source>
        <strain evidence="1">Bd21</strain>
    </source>
</reference>